<dbReference type="Pfam" id="PF02325">
    <property type="entry name" value="CCB3_YggT"/>
    <property type="match status" value="1"/>
</dbReference>
<accession>W4V4G6</accession>
<organism evidence="2 3">
    <name type="scientific">Acetivibrio straminisolvens JCM 21531</name>
    <dbReference type="NCBI Taxonomy" id="1294263"/>
    <lineage>
        <taxon>Bacteria</taxon>
        <taxon>Bacillati</taxon>
        <taxon>Bacillota</taxon>
        <taxon>Clostridia</taxon>
        <taxon>Eubacteriales</taxon>
        <taxon>Oscillospiraceae</taxon>
        <taxon>Acetivibrio</taxon>
    </lineage>
</organism>
<dbReference type="AlphaFoldDB" id="W4V4G6"/>
<proteinExistence type="predicted"/>
<dbReference type="GO" id="GO:0016020">
    <property type="term" value="C:membrane"/>
    <property type="evidence" value="ECO:0007669"/>
    <property type="project" value="InterPro"/>
</dbReference>
<dbReference type="EMBL" id="BAVR01000009">
    <property type="protein sequence ID" value="GAE87718.1"/>
    <property type="molecule type" value="Genomic_DNA"/>
</dbReference>
<sequence>MEGDNLTITALKALGLLFEIIQWSIVIRAILSWFPIPKNNIFVKLILQITEPILSPIRSLLENTSFGRNSMIDFSPMIALLIFWIMASLIDIMI</sequence>
<comment type="caution">
    <text evidence="2">The sequence shown here is derived from an EMBL/GenBank/DDBJ whole genome shotgun (WGS) entry which is preliminary data.</text>
</comment>
<dbReference type="OrthoDB" id="283553at2"/>
<protein>
    <submittedName>
        <fullName evidence="2">Integral membrane protein YggT</fullName>
    </submittedName>
</protein>
<feature type="transmembrane region" description="Helical" evidence="1">
    <location>
        <begin position="12"/>
        <end position="34"/>
    </location>
</feature>
<gene>
    <name evidence="2" type="ORF">JCM21531_1112</name>
</gene>
<evidence type="ECO:0000313" key="2">
    <source>
        <dbReference type="EMBL" id="GAE87718.1"/>
    </source>
</evidence>
<dbReference type="STRING" id="1294263.JCM21531_1112"/>
<reference evidence="2" key="1">
    <citation type="journal article" date="2014" name="Genome Announc.">
        <title>Draft Genome Sequence of Clostridium straminisolvens Strain JCM 21531T, Isolated from a Cellulose-Degrading Bacterial Community.</title>
        <authorList>
            <person name="Yuki M."/>
            <person name="Oshima K."/>
            <person name="Suda W."/>
            <person name="Sakamoto M."/>
            <person name="Kitamura K."/>
            <person name="Iida T."/>
            <person name="Hattori M."/>
            <person name="Ohkuma M."/>
        </authorList>
    </citation>
    <scope>NUCLEOTIDE SEQUENCE [LARGE SCALE GENOMIC DNA]</scope>
    <source>
        <strain evidence="2">JCM 21531</strain>
    </source>
</reference>
<dbReference type="RefSeq" id="WP_038287571.1">
    <property type="nucleotide sequence ID" value="NZ_BAVR01000009.1"/>
</dbReference>
<keyword evidence="3" id="KW-1185">Reference proteome</keyword>
<keyword evidence="1" id="KW-0472">Membrane</keyword>
<dbReference type="InterPro" id="IPR003425">
    <property type="entry name" value="CCB3/YggT"/>
</dbReference>
<evidence type="ECO:0000256" key="1">
    <source>
        <dbReference type="SAM" id="Phobius"/>
    </source>
</evidence>
<dbReference type="Proteomes" id="UP000019109">
    <property type="component" value="Unassembled WGS sequence"/>
</dbReference>
<keyword evidence="1" id="KW-1133">Transmembrane helix</keyword>
<feature type="transmembrane region" description="Helical" evidence="1">
    <location>
        <begin position="74"/>
        <end position="93"/>
    </location>
</feature>
<evidence type="ECO:0000313" key="3">
    <source>
        <dbReference type="Proteomes" id="UP000019109"/>
    </source>
</evidence>
<keyword evidence="1" id="KW-0812">Transmembrane</keyword>
<name>W4V4G6_9FIRM</name>